<dbReference type="Proteomes" id="UP000694867">
    <property type="component" value="Unplaced"/>
</dbReference>
<evidence type="ECO:0000256" key="2">
    <source>
        <dbReference type="ARBA" id="ARBA00040808"/>
    </source>
</evidence>
<dbReference type="RefSeq" id="XP_003748336.1">
    <property type="nucleotide sequence ID" value="XM_003748288.1"/>
</dbReference>
<dbReference type="InterPro" id="IPR013922">
    <property type="entry name" value="Cyclin_PHO80-like"/>
</dbReference>
<evidence type="ECO:0000256" key="3">
    <source>
        <dbReference type="SAM" id="MobiDB-lite"/>
    </source>
</evidence>
<dbReference type="KEGG" id="goe:100903338"/>
<sequence length="383" mass="43458">MASPSPRRSPGRQQPQPPQDDVSDDEFSCDTQLFDEHEKQSKRFRKTLYYGELPQYSDRPSLALTSLALEFFTKSLPPRDELRFLDMEYASRVMRNACVTPASVVIALMYADRLRQNNPQYMAQANSCDLFLVSMLVASKFLYDDGAEDEVFNGDWAEAAGLELSQLNREERKFLQAIQWKLMVKANEFDLVVADMEKRIALKELSRRKDSTLTYTELDVLTKQSRPISDIYAALYDHMLKVVSVSLMSYCACLLTVFASVAAVNYVIPVLKTSKLGLPTTSSETNATMPIAGESSLPQSGLLLEHQKELAIILREGVEIENSTFCCREYSDDIDVLAGREQKPNSFGPRSWEILDQMRMNSRFGVLPNDVFPFSREPRVIFA</sequence>
<dbReference type="Pfam" id="PF08613">
    <property type="entry name" value="Cyclin"/>
    <property type="match status" value="1"/>
</dbReference>
<dbReference type="Gene3D" id="1.10.472.10">
    <property type="entry name" value="Cyclin-like"/>
    <property type="match status" value="1"/>
</dbReference>
<protein>
    <recommendedName>
        <fullName evidence="2">Protein CNPPD1</fullName>
    </recommendedName>
</protein>
<evidence type="ECO:0000313" key="4">
    <source>
        <dbReference type="Proteomes" id="UP000694867"/>
    </source>
</evidence>
<comment type="similarity">
    <text evidence="1">Belongs to the CNPPD1 family.</text>
</comment>
<evidence type="ECO:0000256" key="1">
    <source>
        <dbReference type="ARBA" id="ARBA00038508"/>
    </source>
</evidence>
<dbReference type="PANTHER" id="PTHR15615">
    <property type="match status" value="1"/>
</dbReference>
<reference evidence="5" key="1">
    <citation type="submission" date="2025-08" db="UniProtKB">
        <authorList>
            <consortium name="RefSeq"/>
        </authorList>
    </citation>
    <scope>IDENTIFICATION</scope>
</reference>
<accession>A0AAJ6QYV6</accession>
<dbReference type="GO" id="GO:0005634">
    <property type="term" value="C:nucleus"/>
    <property type="evidence" value="ECO:0007669"/>
    <property type="project" value="TreeGrafter"/>
</dbReference>
<dbReference type="PANTHER" id="PTHR15615:SF108">
    <property type="entry name" value="PROTEIN CNPPD1"/>
    <property type="match status" value="1"/>
</dbReference>
<dbReference type="GeneID" id="100903338"/>
<dbReference type="GO" id="GO:0019901">
    <property type="term" value="F:protein kinase binding"/>
    <property type="evidence" value="ECO:0007669"/>
    <property type="project" value="InterPro"/>
</dbReference>
<keyword evidence="4" id="KW-1185">Reference proteome</keyword>
<organism evidence="4 5">
    <name type="scientific">Galendromus occidentalis</name>
    <name type="common">western predatory mite</name>
    <dbReference type="NCBI Taxonomy" id="34638"/>
    <lineage>
        <taxon>Eukaryota</taxon>
        <taxon>Metazoa</taxon>
        <taxon>Ecdysozoa</taxon>
        <taxon>Arthropoda</taxon>
        <taxon>Chelicerata</taxon>
        <taxon>Arachnida</taxon>
        <taxon>Acari</taxon>
        <taxon>Parasitiformes</taxon>
        <taxon>Mesostigmata</taxon>
        <taxon>Gamasina</taxon>
        <taxon>Phytoseioidea</taxon>
        <taxon>Phytoseiidae</taxon>
        <taxon>Typhlodrominae</taxon>
        <taxon>Galendromus</taxon>
    </lineage>
</organism>
<dbReference type="GO" id="GO:0016538">
    <property type="term" value="F:cyclin-dependent protein serine/threonine kinase regulator activity"/>
    <property type="evidence" value="ECO:0007669"/>
    <property type="project" value="TreeGrafter"/>
</dbReference>
<dbReference type="AlphaFoldDB" id="A0AAJ6QYV6"/>
<gene>
    <name evidence="5" type="primary">LOC100903338</name>
</gene>
<feature type="compositionally biased region" description="Low complexity" evidence="3">
    <location>
        <begin position="1"/>
        <end position="14"/>
    </location>
</feature>
<feature type="region of interest" description="Disordered" evidence="3">
    <location>
        <begin position="1"/>
        <end position="26"/>
    </location>
</feature>
<proteinExistence type="inferred from homology"/>
<dbReference type="GO" id="GO:0000307">
    <property type="term" value="C:cyclin-dependent protein kinase holoenzyme complex"/>
    <property type="evidence" value="ECO:0007669"/>
    <property type="project" value="TreeGrafter"/>
</dbReference>
<evidence type="ECO:0000313" key="5">
    <source>
        <dbReference type="RefSeq" id="XP_003748336.1"/>
    </source>
</evidence>
<name>A0AAJ6QYV6_9ACAR</name>
<dbReference type="CDD" id="cd20557">
    <property type="entry name" value="CYCLIN_ScPCL1-like"/>
    <property type="match status" value="1"/>
</dbReference>